<dbReference type="PROSITE" id="PS51819">
    <property type="entry name" value="VOC"/>
    <property type="match status" value="1"/>
</dbReference>
<dbReference type="AlphaFoldDB" id="A0AAE4Z8L4"/>
<comment type="caution">
    <text evidence="2">The sequence shown here is derived from an EMBL/GenBank/DDBJ whole genome shotgun (WGS) entry which is preliminary data.</text>
</comment>
<evidence type="ECO:0000313" key="3">
    <source>
        <dbReference type="Proteomes" id="UP000702544"/>
    </source>
</evidence>
<dbReference type="InterPro" id="IPR029068">
    <property type="entry name" value="Glyas_Bleomycin-R_OHBP_Dase"/>
</dbReference>
<dbReference type="SUPFAM" id="SSF54593">
    <property type="entry name" value="Glyoxalase/Bleomycin resistance protein/Dihydroxybiphenyl dioxygenase"/>
    <property type="match status" value="1"/>
</dbReference>
<name>A0AAE4Z8L4_9BACT</name>
<reference evidence="2 3" key="1">
    <citation type="submission" date="2020-01" db="EMBL/GenBank/DDBJ databases">
        <title>Genomes assembled from Gulf of Kutch pelagic sediment metagenomes.</title>
        <authorList>
            <person name="Chandrashekar M."/>
            <person name="Mahajan M.S."/>
            <person name="Dave K.J."/>
            <person name="Vatsa P."/>
            <person name="Nathani N.M."/>
        </authorList>
    </citation>
    <scope>NUCLEOTIDE SEQUENCE [LARGE SCALE GENOMIC DNA]</scope>
    <source>
        <strain evidence="2">KS3-K002</strain>
    </source>
</reference>
<proteinExistence type="predicted"/>
<dbReference type="PANTHER" id="PTHR33993:SF2">
    <property type="entry name" value="VOC DOMAIN-CONTAINING PROTEIN"/>
    <property type="match status" value="1"/>
</dbReference>
<sequence length="121" mass="12939">MPRVIHFEIPADDPARARKFYEGVFGWSFQKWEGPSDYWLVRTGEEAEPGIDGGLAPRQGPGGTVNVVDVESVDATSRAVEKAGGQTVVPKMAVPGIGWVAYYQDTEGNTIGVLESDASAA</sequence>
<dbReference type="InterPro" id="IPR004360">
    <property type="entry name" value="Glyas_Fos-R_dOase_dom"/>
</dbReference>
<dbReference type="Pfam" id="PF00903">
    <property type="entry name" value="Glyoxalase"/>
    <property type="match status" value="1"/>
</dbReference>
<accession>A0AAE4Z8L4</accession>
<dbReference type="Gene3D" id="3.10.180.10">
    <property type="entry name" value="2,3-Dihydroxybiphenyl 1,2-Dioxygenase, domain 1"/>
    <property type="match status" value="1"/>
</dbReference>
<protein>
    <submittedName>
        <fullName evidence="2">VOC family protein</fullName>
    </submittedName>
</protein>
<dbReference type="PANTHER" id="PTHR33993">
    <property type="entry name" value="GLYOXALASE-RELATED"/>
    <property type="match status" value="1"/>
</dbReference>
<dbReference type="InterPro" id="IPR052164">
    <property type="entry name" value="Anthracycline_SecMetBiosynth"/>
</dbReference>
<feature type="domain" description="VOC" evidence="1">
    <location>
        <begin position="3"/>
        <end position="116"/>
    </location>
</feature>
<dbReference type="Proteomes" id="UP000702544">
    <property type="component" value="Unassembled WGS sequence"/>
</dbReference>
<dbReference type="EMBL" id="JAACAK010000096">
    <property type="protein sequence ID" value="NIR75834.1"/>
    <property type="molecule type" value="Genomic_DNA"/>
</dbReference>
<organism evidence="2 3">
    <name type="scientific">Candidatus Kutchimonas denitrificans</name>
    <dbReference type="NCBI Taxonomy" id="3056748"/>
    <lineage>
        <taxon>Bacteria</taxon>
        <taxon>Pseudomonadati</taxon>
        <taxon>Gemmatimonadota</taxon>
        <taxon>Gemmatimonadia</taxon>
        <taxon>Candidatus Palauibacterales</taxon>
        <taxon>Candidatus Palauibacteraceae</taxon>
        <taxon>Candidatus Kutchimonas</taxon>
    </lineage>
</organism>
<evidence type="ECO:0000259" key="1">
    <source>
        <dbReference type="PROSITE" id="PS51819"/>
    </source>
</evidence>
<evidence type="ECO:0000313" key="2">
    <source>
        <dbReference type="EMBL" id="NIR75834.1"/>
    </source>
</evidence>
<dbReference type="InterPro" id="IPR037523">
    <property type="entry name" value="VOC_core"/>
</dbReference>
<gene>
    <name evidence="2" type="ORF">GWO12_12100</name>
</gene>
<dbReference type="CDD" id="cd07247">
    <property type="entry name" value="SgaA_N_like"/>
    <property type="match status" value="1"/>
</dbReference>